<dbReference type="InterPro" id="IPR036388">
    <property type="entry name" value="WH-like_DNA-bd_sf"/>
</dbReference>
<evidence type="ECO:0000313" key="2">
    <source>
        <dbReference type="EMBL" id="AZI68042.1"/>
    </source>
</evidence>
<evidence type="ECO:0000313" key="3">
    <source>
        <dbReference type="Proteomes" id="UP000274483"/>
    </source>
</evidence>
<dbReference type="Pfam" id="PF00196">
    <property type="entry name" value="GerE"/>
    <property type="match status" value="1"/>
</dbReference>
<protein>
    <submittedName>
        <fullName evidence="2">DNA-binding response regulator</fullName>
    </submittedName>
</protein>
<dbReference type="Gene3D" id="1.10.10.10">
    <property type="entry name" value="Winged helix-like DNA-binding domain superfamily/Winged helix DNA-binding domain"/>
    <property type="match status" value="1"/>
</dbReference>
<dbReference type="EMBL" id="CP034158">
    <property type="protein sequence ID" value="AZI68042.1"/>
    <property type="molecule type" value="Genomic_DNA"/>
</dbReference>
<reference evidence="2 3" key="1">
    <citation type="submission" date="2018-11" db="EMBL/GenBank/DDBJ databases">
        <title>Proposal to divide the Flavobacteriaceae and reorganize its genera based on Amino Acid Identity values calculated from whole genome sequences.</title>
        <authorList>
            <person name="Nicholson A.C."/>
            <person name="Gulvik C.A."/>
            <person name="Whitney A.M."/>
            <person name="Humrighouse B.W."/>
            <person name="Bell M."/>
            <person name="Holmes B."/>
            <person name="Steigerwalt A.G."/>
            <person name="Villarma A."/>
            <person name="Sheth M."/>
            <person name="Batra D."/>
            <person name="Pryor J."/>
            <person name="Bernardet J.-F."/>
            <person name="Hugo C."/>
            <person name="Kampfer P."/>
            <person name="Newman J.D."/>
            <person name="McQuiston J.R."/>
        </authorList>
    </citation>
    <scope>NUCLEOTIDE SEQUENCE [LARGE SCALE GENOMIC DNA]</scope>
    <source>
        <strain evidence="2 3">H3001</strain>
    </source>
</reference>
<dbReference type="PROSITE" id="PS00622">
    <property type="entry name" value="HTH_LUXR_1"/>
    <property type="match status" value="1"/>
</dbReference>
<feature type="domain" description="HTH luxR-type" evidence="1">
    <location>
        <begin position="149"/>
        <end position="214"/>
    </location>
</feature>
<evidence type="ECO:0000259" key="1">
    <source>
        <dbReference type="PROSITE" id="PS50043"/>
    </source>
</evidence>
<dbReference type="InterPro" id="IPR016032">
    <property type="entry name" value="Sig_transdc_resp-reg_C-effctor"/>
</dbReference>
<dbReference type="InterPro" id="IPR011006">
    <property type="entry name" value="CheY-like_superfamily"/>
</dbReference>
<dbReference type="InterPro" id="IPR000792">
    <property type="entry name" value="Tscrpt_reg_LuxR_C"/>
</dbReference>
<dbReference type="PANTHER" id="PTHR45566">
    <property type="entry name" value="HTH-TYPE TRANSCRIPTIONAL REGULATOR YHJB-RELATED"/>
    <property type="match status" value="1"/>
</dbReference>
<dbReference type="SUPFAM" id="SSF52172">
    <property type="entry name" value="CheY-like"/>
    <property type="match status" value="1"/>
</dbReference>
<dbReference type="CDD" id="cd06170">
    <property type="entry name" value="LuxR_C_like"/>
    <property type="match status" value="1"/>
</dbReference>
<dbReference type="SUPFAM" id="SSF46894">
    <property type="entry name" value="C-terminal effector domain of the bipartite response regulators"/>
    <property type="match status" value="1"/>
</dbReference>
<dbReference type="PANTHER" id="PTHR45566:SF1">
    <property type="entry name" value="HTH-TYPE TRANSCRIPTIONAL REGULATOR YHJB-RELATED"/>
    <property type="match status" value="1"/>
</dbReference>
<dbReference type="GO" id="GO:0003677">
    <property type="term" value="F:DNA binding"/>
    <property type="evidence" value="ECO:0007669"/>
    <property type="project" value="UniProtKB-KW"/>
</dbReference>
<gene>
    <name evidence="2" type="ORF">EIB71_10345</name>
</gene>
<organism evidence="2 3">
    <name type="scientific">Kaistella daneshvariae</name>
    <dbReference type="NCBI Taxonomy" id="2487074"/>
    <lineage>
        <taxon>Bacteria</taxon>
        <taxon>Pseudomonadati</taxon>
        <taxon>Bacteroidota</taxon>
        <taxon>Flavobacteriia</taxon>
        <taxon>Flavobacteriales</taxon>
        <taxon>Weeksellaceae</taxon>
        <taxon>Chryseobacterium group</taxon>
        <taxon>Kaistella</taxon>
    </lineage>
</organism>
<dbReference type="InterPro" id="IPR051015">
    <property type="entry name" value="EvgA-like"/>
</dbReference>
<keyword evidence="3" id="KW-1185">Reference proteome</keyword>
<dbReference type="PROSITE" id="PS50043">
    <property type="entry name" value="HTH_LUXR_2"/>
    <property type="match status" value="1"/>
</dbReference>
<dbReference type="PRINTS" id="PR00038">
    <property type="entry name" value="HTHLUXR"/>
</dbReference>
<sequence length="218" mass="25197">MKRKFIIYENQRLHLESMLCLLERNAFSEKFHILTIQSLKDLEKNIKDESSVLLFNTSGMNSAEVPEYIEKLLTISSDLKIIIHTPQSEARMIKKYFDKGVKGYLGKNATCCELLDAINQVKDGKVYVNDAAKIDLFNFVCNIEKKDKSCTIAEDLTTRELDVLHLICDGLRAKEIAEKLFISTHTVESHRRNIMMKLNINTSNRLVKFAFENRLVDY</sequence>
<dbReference type="RefSeq" id="WP_124758369.1">
    <property type="nucleotide sequence ID" value="NZ_CBCRWA010000001.1"/>
</dbReference>
<dbReference type="Gene3D" id="3.40.50.2300">
    <property type="match status" value="1"/>
</dbReference>
<proteinExistence type="predicted"/>
<keyword evidence="2" id="KW-0238">DNA-binding</keyword>
<name>A0ABM7CAK8_9FLAO</name>
<dbReference type="SMART" id="SM00421">
    <property type="entry name" value="HTH_LUXR"/>
    <property type="match status" value="1"/>
</dbReference>
<accession>A0ABM7CAK8</accession>
<dbReference type="Proteomes" id="UP000274483">
    <property type="component" value="Chromosome"/>
</dbReference>